<protein>
    <submittedName>
        <fullName evidence="2">Jg19667 protein</fullName>
    </submittedName>
</protein>
<proteinExistence type="predicted"/>
<feature type="region of interest" description="Disordered" evidence="1">
    <location>
        <begin position="67"/>
        <end position="99"/>
    </location>
</feature>
<gene>
    <name evidence="2" type="primary">jg19667</name>
    <name evidence="2" type="ORF">PAEG_LOCUS20271</name>
</gene>
<evidence type="ECO:0000313" key="3">
    <source>
        <dbReference type="Proteomes" id="UP000838756"/>
    </source>
</evidence>
<feature type="non-terminal residue" evidence="2">
    <location>
        <position position="1"/>
    </location>
</feature>
<dbReference type="OrthoDB" id="10027016at2759"/>
<evidence type="ECO:0000256" key="1">
    <source>
        <dbReference type="SAM" id="MobiDB-lite"/>
    </source>
</evidence>
<dbReference type="EMBL" id="CAKXAJ010025819">
    <property type="protein sequence ID" value="CAH2244303.1"/>
    <property type="molecule type" value="Genomic_DNA"/>
</dbReference>
<sequence>SIIKSFEKHLDDHEKKYGIKIPDRSLYLEAPWPKNVLQHVLTAYHQRNSFMGSLSRSRTSLNLIPANTPSLDRRRSVSPGSVRQTKSAVSSATNTTKRGKLTKAHRYGSTSNLKLVSEKISGFSVFNNSELRREPIMAYDENPQKIEEEPRKIERSKPLERTSINSRAKKYNRQSLSDQMFMQVNENPILKRSISQQSLKQDISMEAVVIDMPSLDGKYDTYKSMASTSTQSSEGEGGYLSRWGAFRGSNSYSNTPDVPVSQLSTLNLKAVADKKDKSDSIV</sequence>
<dbReference type="AlphaFoldDB" id="A0A8S4S1F9"/>
<keyword evidence="3" id="KW-1185">Reference proteome</keyword>
<organism evidence="2 3">
    <name type="scientific">Pararge aegeria aegeria</name>
    <dbReference type="NCBI Taxonomy" id="348720"/>
    <lineage>
        <taxon>Eukaryota</taxon>
        <taxon>Metazoa</taxon>
        <taxon>Ecdysozoa</taxon>
        <taxon>Arthropoda</taxon>
        <taxon>Hexapoda</taxon>
        <taxon>Insecta</taxon>
        <taxon>Pterygota</taxon>
        <taxon>Neoptera</taxon>
        <taxon>Endopterygota</taxon>
        <taxon>Lepidoptera</taxon>
        <taxon>Glossata</taxon>
        <taxon>Ditrysia</taxon>
        <taxon>Papilionoidea</taxon>
        <taxon>Nymphalidae</taxon>
        <taxon>Satyrinae</taxon>
        <taxon>Satyrini</taxon>
        <taxon>Parargina</taxon>
        <taxon>Pararge</taxon>
    </lineage>
</organism>
<reference evidence="2" key="1">
    <citation type="submission" date="2022-03" db="EMBL/GenBank/DDBJ databases">
        <authorList>
            <person name="Lindestad O."/>
        </authorList>
    </citation>
    <scope>NUCLEOTIDE SEQUENCE</scope>
</reference>
<accession>A0A8S4S1F9</accession>
<feature type="compositionally biased region" description="Polar residues" evidence="1">
    <location>
        <begin position="78"/>
        <end position="96"/>
    </location>
</feature>
<evidence type="ECO:0000313" key="2">
    <source>
        <dbReference type="EMBL" id="CAH2244303.1"/>
    </source>
</evidence>
<name>A0A8S4S1F9_9NEOP</name>
<comment type="caution">
    <text evidence="2">The sequence shown here is derived from an EMBL/GenBank/DDBJ whole genome shotgun (WGS) entry which is preliminary data.</text>
</comment>
<dbReference type="Proteomes" id="UP000838756">
    <property type="component" value="Unassembled WGS sequence"/>
</dbReference>